<sequence>MPGTKAEKHMEAEKEGPCQASRYHPPSWQRKWRGGGQLIRRRTVRIALLLTLVCLYSAALPWDLVSGSPEQVPGCEGYQVDACGVCGGDASSCEVISGTYSHSILSVGYHKILEIPLGAQDIKIQETTKSRNYLALLTQDGQPNRTRSRPSRGVHHCSGTHTTHELHLYVIYQQPDPSVYYHYILPKETLHSPEPAPANLCSPRGDHGAAHADAPEQLSPYGWRRTGSTLCSATCGSGRRQGVLSCVEQESAVVVPDDLCEHSQSPVQEEDCNTQPLPWLNTLLPDLMDVTNIFHEGHVTGAHGFSVRSWDVGEWSECSKSCGPGAQRRQVLCRQPLGNGSISTVGLWHCRHLEQPETMASCQLKICMFRAMWGGTAHPGTSNAWTNLGDVVMDEECNMKLRPEDVRNCDMGTCARSWFLTRWSDTCSAECGGGSRSRAVVCLMNHISSLPLDGCGDERPEELMPCDLGPCQHKPDWYTGSWGQCSSECGFGTQSRSVVCLLHNNGSFEVTAPSDCAHLPRPPESQPCQIKRCGAKWYVTEWSTCSRSCEGGYQVRDVRCLADNLTESKACDPFLMPEDHNECNTQLCIPEIDENCRDMYFNCNMVVQARLCVYSYYRTACCASCTRVREAGLSSR</sequence>
<keyword evidence="2" id="KW-0964">Secreted</keyword>
<accession>A0A9Q1JEJ3</accession>
<dbReference type="GO" id="GO:0030198">
    <property type="term" value="P:extracellular matrix organization"/>
    <property type="evidence" value="ECO:0007669"/>
    <property type="project" value="TreeGrafter"/>
</dbReference>
<dbReference type="InterPro" id="IPR010909">
    <property type="entry name" value="PLAC"/>
</dbReference>
<keyword evidence="8" id="KW-1185">Reference proteome</keyword>
<dbReference type="OrthoDB" id="10062690at2759"/>
<dbReference type="GO" id="GO:0031012">
    <property type="term" value="C:extracellular matrix"/>
    <property type="evidence" value="ECO:0007669"/>
    <property type="project" value="TreeGrafter"/>
</dbReference>
<evidence type="ECO:0000259" key="6">
    <source>
        <dbReference type="PROSITE" id="PS50900"/>
    </source>
</evidence>
<dbReference type="PANTHER" id="PTHR13723:SF319">
    <property type="entry name" value="THROMBOSPONDIN TYPE 1 DOMAIN CONTAINING 4"/>
    <property type="match status" value="1"/>
</dbReference>
<dbReference type="GO" id="GO:0004222">
    <property type="term" value="F:metalloendopeptidase activity"/>
    <property type="evidence" value="ECO:0007669"/>
    <property type="project" value="TreeGrafter"/>
</dbReference>
<comment type="caution">
    <text evidence="7">The sequence shown here is derived from an EMBL/GenBank/DDBJ whole genome shotgun (WGS) entry which is preliminary data.</text>
</comment>
<evidence type="ECO:0000256" key="2">
    <source>
        <dbReference type="ARBA" id="ARBA00022525"/>
    </source>
</evidence>
<feature type="region of interest" description="Disordered" evidence="5">
    <location>
        <begin position="139"/>
        <end position="159"/>
    </location>
</feature>
<dbReference type="GO" id="GO:0005576">
    <property type="term" value="C:extracellular region"/>
    <property type="evidence" value="ECO:0007669"/>
    <property type="project" value="UniProtKB-SubCell"/>
</dbReference>
<dbReference type="EMBL" id="JAINUF010000001">
    <property type="protein sequence ID" value="KAJ8382648.1"/>
    <property type="molecule type" value="Genomic_DNA"/>
</dbReference>
<dbReference type="PROSITE" id="PS50092">
    <property type="entry name" value="TSP1"/>
    <property type="match status" value="5"/>
</dbReference>
<organism evidence="7 8">
    <name type="scientific">Synaphobranchus kaupii</name>
    <name type="common">Kaup's arrowtooth eel</name>
    <dbReference type="NCBI Taxonomy" id="118154"/>
    <lineage>
        <taxon>Eukaryota</taxon>
        <taxon>Metazoa</taxon>
        <taxon>Chordata</taxon>
        <taxon>Craniata</taxon>
        <taxon>Vertebrata</taxon>
        <taxon>Euteleostomi</taxon>
        <taxon>Actinopterygii</taxon>
        <taxon>Neopterygii</taxon>
        <taxon>Teleostei</taxon>
        <taxon>Anguilliformes</taxon>
        <taxon>Synaphobranchidae</taxon>
        <taxon>Synaphobranchus</taxon>
    </lineage>
</organism>
<feature type="domain" description="PLAC" evidence="6">
    <location>
        <begin position="592"/>
        <end position="629"/>
    </location>
</feature>
<evidence type="ECO:0000313" key="7">
    <source>
        <dbReference type="EMBL" id="KAJ8382648.1"/>
    </source>
</evidence>
<evidence type="ECO:0000256" key="4">
    <source>
        <dbReference type="ARBA" id="ARBA00022737"/>
    </source>
</evidence>
<gene>
    <name evidence="7" type="ORF">SKAU_G00034260</name>
</gene>
<feature type="compositionally biased region" description="Basic and acidic residues" evidence="5">
    <location>
        <begin position="1"/>
        <end position="16"/>
    </location>
</feature>
<dbReference type="Gene3D" id="2.20.100.10">
    <property type="entry name" value="Thrombospondin type-1 (TSP1) repeat"/>
    <property type="match status" value="5"/>
</dbReference>
<dbReference type="PROSITE" id="PS50900">
    <property type="entry name" value="PLAC"/>
    <property type="match status" value="1"/>
</dbReference>
<evidence type="ECO:0000313" key="8">
    <source>
        <dbReference type="Proteomes" id="UP001152622"/>
    </source>
</evidence>
<dbReference type="InterPro" id="IPR000884">
    <property type="entry name" value="TSP1_rpt"/>
</dbReference>
<feature type="compositionally biased region" description="Basic residues" evidence="5">
    <location>
        <begin position="146"/>
        <end position="155"/>
    </location>
</feature>
<feature type="region of interest" description="Disordered" evidence="5">
    <location>
        <begin position="1"/>
        <end position="20"/>
    </location>
</feature>
<name>A0A9Q1JEJ3_SYNKA</name>
<protein>
    <recommendedName>
        <fullName evidence="6">PLAC domain-containing protein</fullName>
    </recommendedName>
</protein>
<comment type="subcellular location">
    <subcellularLocation>
        <location evidence="1">Secreted</location>
    </subcellularLocation>
</comment>
<dbReference type="Pfam" id="PF05986">
    <property type="entry name" value="ADAMTS_spacer1"/>
    <property type="match status" value="1"/>
</dbReference>
<dbReference type="Pfam" id="PF19030">
    <property type="entry name" value="TSP1_ADAMTS"/>
    <property type="match status" value="5"/>
</dbReference>
<evidence type="ECO:0000256" key="1">
    <source>
        <dbReference type="ARBA" id="ARBA00004613"/>
    </source>
</evidence>
<dbReference type="Pfam" id="PF08686">
    <property type="entry name" value="PLAC"/>
    <property type="match status" value="1"/>
</dbReference>
<reference evidence="7" key="1">
    <citation type="journal article" date="2023" name="Science">
        <title>Genome structures resolve the early diversification of teleost fishes.</title>
        <authorList>
            <person name="Parey E."/>
            <person name="Louis A."/>
            <person name="Montfort J."/>
            <person name="Bouchez O."/>
            <person name="Roques C."/>
            <person name="Iampietro C."/>
            <person name="Lluch J."/>
            <person name="Castinel A."/>
            <person name="Donnadieu C."/>
            <person name="Desvignes T."/>
            <person name="Floi Bucao C."/>
            <person name="Jouanno E."/>
            <person name="Wen M."/>
            <person name="Mejri S."/>
            <person name="Dirks R."/>
            <person name="Jansen H."/>
            <person name="Henkel C."/>
            <person name="Chen W.J."/>
            <person name="Zahm M."/>
            <person name="Cabau C."/>
            <person name="Klopp C."/>
            <person name="Thompson A.W."/>
            <person name="Robinson-Rechavi M."/>
            <person name="Braasch I."/>
            <person name="Lecointre G."/>
            <person name="Bobe J."/>
            <person name="Postlethwait J.H."/>
            <person name="Berthelot C."/>
            <person name="Roest Crollius H."/>
            <person name="Guiguen Y."/>
        </authorList>
    </citation>
    <scope>NUCLEOTIDE SEQUENCE</scope>
    <source>
        <strain evidence="7">WJC10195</strain>
    </source>
</reference>
<evidence type="ECO:0000256" key="5">
    <source>
        <dbReference type="SAM" id="MobiDB-lite"/>
    </source>
</evidence>
<evidence type="ECO:0000256" key="3">
    <source>
        <dbReference type="ARBA" id="ARBA00022729"/>
    </source>
</evidence>
<dbReference type="AlphaFoldDB" id="A0A9Q1JEJ3"/>
<dbReference type="Proteomes" id="UP001152622">
    <property type="component" value="Chromosome 1"/>
</dbReference>
<dbReference type="GO" id="GO:0006508">
    <property type="term" value="P:proteolysis"/>
    <property type="evidence" value="ECO:0007669"/>
    <property type="project" value="TreeGrafter"/>
</dbReference>
<dbReference type="FunFam" id="2.20.100.10:FF:000005">
    <property type="entry name" value="ADAM metallopeptidase with thrombospondin type 1 motif 9"/>
    <property type="match status" value="1"/>
</dbReference>
<keyword evidence="4" id="KW-0677">Repeat</keyword>
<proteinExistence type="predicted"/>
<dbReference type="SMART" id="SM00209">
    <property type="entry name" value="TSP1"/>
    <property type="match status" value="5"/>
</dbReference>
<keyword evidence="3" id="KW-0732">Signal</keyword>
<dbReference type="InterPro" id="IPR036383">
    <property type="entry name" value="TSP1_rpt_sf"/>
</dbReference>
<dbReference type="Gene3D" id="2.60.120.830">
    <property type="match status" value="1"/>
</dbReference>
<dbReference type="PANTHER" id="PTHR13723">
    <property type="entry name" value="ADAMTS A DISINTEGRIN AND METALLOPROTEASE WITH THROMBOSPONDIN MOTIFS PROTEASE"/>
    <property type="match status" value="1"/>
</dbReference>
<dbReference type="SUPFAM" id="SSF82895">
    <property type="entry name" value="TSP-1 type 1 repeat"/>
    <property type="match status" value="5"/>
</dbReference>
<dbReference type="InterPro" id="IPR050439">
    <property type="entry name" value="ADAMTS_ADAMTS-like"/>
</dbReference>
<dbReference type="InterPro" id="IPR010294">
    <property type="entry name" value="ADAMTS_spacer1"/>
</dbReference>